<name>A0A2S8F2F2_9BACT</name>
<feature type="transmembrane region" description="Helical" evidence="9">
    <location>
        <begin position="331"/>
        <end position="348"/>
    </location>
</feature>
<feature type="transmembrane region" description="Helical" evidence="9">
    <location>
        <begin position="546"/>
        <end position="563"/>
    </location>
</feature>
<dbReference type="GO" id="GO:0009103">
    <property type="term" value="P:lipopolysaccharide biosynthetic process"/>
    <property type="evidence" value="ECO:0007669"/>
    <property type="project" value="UniProtKB-ARBA"/>
</dbReference>
<feature type="transmembrane region" description="Helical" evidence="9">
    <location>
        <begin position="482"/>
        <end position="501"/>
    </location>
</feature>
<feature type="region of interest" description="Disordered" evidence="8">
    <location>
        <begin position="1"/>
        <end position="23"/>
    </location>
</feature>
<dbReference type="PANTHER" id="PTHR33908">
    <property type="entry name" value="MANNOSYLTRANSFERASE YKCB-RELATED"/>
    <property type="match status" value="1"/>
</dbReference>
<feature type="transmembrane region" description="Helical" evidence="9">
    <location>
        <begin position="569"/>
        <end position="589"/>
    </location>
</feature>
<feature type="transmembrane region" description="Helical" evidence="9">
    <location>
        <begin position="93"/>
        <end position="112"/>
    </location>
</feature>
<dbReference type="GO" id="GO:0005886">
    <property type="term" value="C:plasma membrane"/>
    <property type="evidence" value="ECO:0007669"/>
    <property type="project" value="UniProtKB-SubCell"/>
</dbReference>
<feature type="transmembrane region" description="Helical" evidence="9">
    <location>
        <begin position="521"/>
        <end position="539"/>
    </location>
</feature>
<comment type="subcellular location">
    <subcellularLocation>
        <location evidence="1">Cell membrane</location>
        <topology evidence="1">Multi-pass membrane protein</topology>
    </subcellularLocation>
</comment>
<feature type="domain" description="DUF8201" evidence="10">
    <location>
        <begin position="343"/>
        <end position="547"/>
    </location>
</feature>
<evidence type="ECO:0000313" key="11">
    <source>
        <dbReference type="EMBL" id="PQO26320.1"/>
    </source>
</evidence>
<keyword evidence="7 9" id="KW-0472">Membrane</keyword>
<protein>
    <recommendedName>
        <fullName evidence="10">DUF8201 domain-containing protein</fullName>
    </recommendedName>
</protein>
<comment type="caution">
    <text evidence="11">The sequence shown here is derived from an EMBL/GenBank/DDBJ whole genome shotgun (WGS) entry which is preliminary data.</text>
</comment>
<evidence type="ECO:0000256" key="1">
    <source>
        <dbReference type="ARBA" id="ARBA00004651"/>
    </source>
</evidence>
<gene>
    <name evidence="11" type="ORF">C5Y98_31245</name>
</gene>
<dbReference type="RefSeq" id="WP_105360246.1">
    <property type="nucleotide sequence ID" value="NZ_PUIB01000032.1"/>
</dbReference>
<dbReference type="Pfam" id="PF26626">
    <property type="entry name" value="DUF8201"/>
    <property type="match status" value="1"/>
</dbReference>
<dbReference type="Proteomes" id="UP000239388">
    <property type="component" value="Unassembled WGS sequence"/>
</dbReference>
<sequence length="741" mass="81596">MSKKTRRDRTAASAAGNEPSPAASSDLLKYAPAALLALVCFAYLLIYLQGSVPVFRGEPANRLTVLFAILGNFSSVMATWADLLVNPLPFLTQRTPVCLFAVAILVIATMIGRGQLKFFGLTKILSRLETLVVAAALGMATVSLWTFLVGLIGLLHYPALIVLPLLAKAAWGGWDWYREPPSAEQHDGDAEPIPWLWIAAAAPVVICTLLGGMMPPYEYDVLEYHLRLPTEWLQSGQIAVEAYNSYSGLPMGAEMFALLPMTMWPGDLAWFYGALVGKTLISFFAPLTALIAYCAARRIAGSYAGQLAAVVVVGTPWIVFVAVYGLVDGVWAFYTAAAIFVAIVWLLTQRSDQPELLPRLALLAGLLAGMATACKYPELPLLVMPLAVWITFEGRRLNWKSAVAFTIGVTLLFGPWLVKNVIYTGNPVYPLAGSIFPDSIRTPEQVAQWQAAHRVPTDASGSSVTPGQLIAALKKIAYASDWTNVALTPLALAAIVLLAAAWWKPQLLPSNETDHRDADAIVWRLAVYAVYYFAVWWLFTHRYDRFLIPLIPVVALLVGYAAARITTSAWRPVCNTLAAAGLVLCFFWINWQSSFLAPTYYFTDYQLLREATAGPDVPILAALVPPDQCAIVEGKADVFYMQTPIHYHTCFDRSPLDWLIDKTAAERKEILEARKVSHVYVNWDEIARFRSPGNYGFAEFVTPEFFAELVAQDVLRRIPAPSSGNQDESNLAWGEFYEVVP</sequence>
<evidence type="ECO:0000313" key="12">
    <source>
        <dbReference type="Proteomes" id="UP000239388"/>
    </source>
</evidence>
<evidence type="ECO:0000256" key="8">
    <source>
        <dbReference type="SAM" id="MobiDB-lite"/>
    </source>
</evidence>
<dbReference type="PANTHER" id="PTHR33908:SF11">
    <property type="entry name" value="MEMBRANE PROTEIN"/>
    <property type="match status" value="1"/>
</dbReference>
<dbReference type="InterPro" id="IPR050297">
    <property type="entry name" value="LipidA_mod_glycosyltrf_83"/>
</dbReference>
<dbReference type="AlphaFoldDB" id="A0A2S8F2F2"/>
<keyword evidence="6 9" id="KW-1133">Transmembrane helix</keyword>
<feature type="transmembrane region" description="Helical" evidence="9">
    <location>
        <begin position="124"/>
        <end position="148"/>
    </location>
</feature>
<keyword evidence="4" id="KW-0808">Transferase</keyword>
<evidence type="ECO:0000256" key="6">
    <source>
        <dbReference type="ARBA" id="ARBA00022989"/>
    </source>
</evidence>
<evidence type="ECO:0000256" key="3">
    <source>
        <dbReference type="ARBA" id="ARBA00022676"/>
    </source>
</evidence>
<feature type="transmembrane region" description="Helical" evidence="9">
    <location>
        <begin position="60"/>
        <end position="81"/>
    </location>
</feature>
<feature type="transmembrane region" description="Helical" evidence="9">
    <location>
        <begin position="195"/>
        <end position="214"/>
    </location>
</feature>
<dbReference type="OrthoDB" id="9785476at2"/>
<proteinExistence type="predicted"/>
<reference evidence="11 12" key="1">
    <citation type="submission" date="2018-02" db="EMBL/GenBank/DDBJ databases">
        <title>Comparative genomes isolates from brazilian mangrove.</title>
        <authorList>
            <person name="Araujo J.E."/>
            <person name="Taketani R.G."/>
            <person name="Silva M.C.P."/>
            <person name="Loureco M.V."/>
            <person name="Andreote F.D."/>
        </authorList>
    </citation>
    <scope>NUCLEOTIDE SEQUENCE [LARGE SCALE GENOMIC DNA]</scope>
    <source>
        <strain evidence="11 12">NAP PRIS-MGV</strain>
    </source>
</reference>
<evidence type="ECO:0000256" key="5">
    <source>
        <dbReference type="ARBA" id="ARBA00022692"/>
    </source>
</evidence>
<dbReference type="EMBL" id="PUIB01000032">
    <property type="protein sequence ID" value="PQO26320.1"/>
    <property type="molecule type" value="Genomic_DNA"/>
</dbReference>
<accession>A0A2S8F2F2</accession>
<feature type="transmembrane region" description="Helical" evidence="9">
    <location>
        <begin position="360"/>
        <end position="379"/>
    </location>
</feature>
<feature type="transmembrane region" description="Helical" evidence="9">
    <location>
        <begin position="399"/>
        <end position="418"/>
    </location>
</feature>
<evidence type="ECO:0000259" key="10">
    <source>
        <dbReference type="Pfam" id="PF26626"/>
    </source>
</evidence>
<keyword evidence="2" id="KW-1003">Cell membrane</keyword>
<feature type="transmembrane region" description="Helical" evidence="9">
    <location>
        <begin position="30"/>
        <end position="48"/>
    </location>
</feature>
<keyword evidence="3" id="KW-0328">Glycosyltransferase</keyword>
<dbReference type="InterPro" id="IPR058514">
    <property type="entry name" value="DUF8201"/>
</dbReference>
<evidence type="ECO:0000256" key="4">
    <source>
        <dbReference type="ARBA" id="ARBA00022679"/>
    </source>
</evidence>
<evidence type="ECO:0000256" key="9">
    <source>
        <dbReference type="SAM" id="Phobius"/>
    </source>
</evidence>
<evidence type="ECO:0000256" key="2">
    <source>
        <dbReference type="ARBA" id="ARBA00022475"/>
    </source>
</evidence>
<keyword evidence="5 9" id="KW-0812">Transmembrane</keyword>
<feature type="transmembrane region" description="Helical" evidence="9">
    <location>
        <begin position="269"/>
        <end position="295"/>
    </location>
</feature>
<dbReference type="GO" id="GO:0016763">
    <property type="term" value="F:pentosyltransferase activity"/>
    <property type="evidence" value="ECO:0007669"/>
    <property type="project" value="TreeGrafter"/>
</dbReference>
<organism evidence="11 12">
    <name type="scientific">Blastopirellula marina</name>
    <dbReference type="NCBI Taxonomy" id="124"/>
    <lineage>
        <taxon>Bacteria</taxon>
        <taxon>Pseudomonadati</taxon>
        <taxon>Planctomycetota</taxon>
        <taxon>Planctomycetia</taxon>
        <taxon>Pirellulales</taxon>
        <taxon>Pirellulaceae</taxon>
        <taxon>Blastopirellula</taxon>
    </lineage>
</organism>
<feature type="transmembrane region" description="Helical" evidence="9">
    <location>
        <begin position="307"/>
        <end position="325"/>
    </location>
</feature>
<evidence type="ECO:0000256" key="7">
    <source>
        <dbReference type="ARBA" id="ARBA00023136"/>
    </source>
</evidence>